<dbReference type="HOGENOM" id="CLU_286476_0_0_7"/>
<proteinExistence type="predicted"/>
<sequence>MALYSLPTVTMSFNKKPSGCIFVFIVVCVAIISIGMGVAFFWMRDSAYLTQALSTFLTQRLNTPTTSKKIELTLFPLPCLTVTGLDVDTGRGVHILVEKTLVYPELLVLATGKIDINRICFTTIQVSPSTGSKENNSPLSQLHMPELPTPIEFFSMLPPTQNDLLIRVENFQHPFFARMDGSMVVSPEQKRISGELSAKDFKMDETSVSGLDPGKKISTITATLVKTRFSVTETNPLDMEMSILSPRIHLKEKNTPDISGEEITAKAVVTEKHVALSFDPTDFDSPELTLGVDFEYDRVTNDAGITFTGEKIQIDPARSATLTLLNKNRICQELFWILRGGFAPKVSVSFRSNSLKSLFNPQTMVISGAVKAGVVKIPQTELTVSKINGRVTMNKGILTAHVTHGEVNGGKVKRGTLDVDILGNDHGFEGEFDLSTDLNGLAQTLKGLLPGTLLAGELDRCDKISGTANGTLGLKSTDHGLSVSVKADSIVLGGEYERIPGNIQLTAKTFTFQNDEIFIDNLAATSSLGVLFNINGRITLDTDPVLTISTGSGRLDLSQLFEWLTRFKPIETILSPMASIQGQILLDQVNLDGPILRPRNLAYTINGSFANLNLAGKESSSGISNASGRFMVSPDNQRLTELVATIHSPNPITAMAQTPLLDELSMPFTLSRGVIETKPSGLSFDGDLGFKTGTSLFLSIENKDGGFLLNQATLKDKERRVARLLNREGRFIFEGQLDTHSLEGILNPEGPALKALVRLTGNNHFSVESDPENTPVLSIAFLDIDKMKAAEKKPTEQLLPEDFFPPPFILKADTLKFNGHLFNKVKARVTLGRKKTEITILRARGCTIDFTGTIVDRDGTVDIHFATEETDGDLDTTLSCLHGKQGLVSGRYSLRANLESTGTSSSLADNVKGNFTLNSPKGRIYKLTLLSRILSVINISTLFKGKLPNIDQDGFAYSALSVDADVNQGRIILKNVIIDGQDMTIIFNGWIEPAKNRLEITCLVAPFKTADILIEKIPVLGNILQGRLISIPLKATGTIDNPDVFLLPPAEVGKGLVGTMQRLLETPFKLIEKLPGM</sequence>
<evidence type="ECO:0000313" key="2">
    <source>
        <dbReference type="EMBL" id="ACN14979.1"/>
    </source>
</evidence>
<dbReference type="Proteomes" id="UP000000442">
    <property type="component" value="Chromosome"/>
</dbReference>
<dbReference type="eggNOG" id="COG2982">
    <property type="taxonomic scope" value="Bacteria"/>
</dbReference>
<dbReference type="AlphaFoldDB" id="C0QBW7"/>
<keyword evidence="1" id="KW-0812">Transmembrane</keyword>
<evidence type="ECO:0000313" key="3">
    <source>
        <dbReference type="Proteomes" id="UP000000442"/>
    </source>
</evidence>
<reference evidence="2 3" key="1">
    <citation type="journal article" date="2009" name="Environ. Microbiol.">
        <title>Genome sequence of Desulfobacterium autotrophicum HRM2, a marine sulfate reducer oxidizing organic carbon completely to carbon dioxide.</title>
        <authorList>
            <person name="Strittmatter A.W."/>
            <person name="Liesegang H."/>
            <person name="Rabus R."/>
            <person name="Decker I."/>
            <person name="Amann J."/>
            <person name="Andres S."/>
            <person name="Henne A."/>
            <person name="Fricke W.F."/>
            <person name="Martinez-Arias R."/>
            <person name="Bartels D."/>
            <person name="Goesmann A."/>
            <person name="Krause L."/>
            <person name="Puehler A."/>
            <person name="Klenk H.P."/>
            <person name="Richter M."/>
            <person name="Schuler M."/>
            <person name="Gloeckner F.O."/>
            <person name="Meyerdierks A."/>
            <person name="Gottschalk G."/>
            <person name="Amann R."/>
        </authorList>
    </citation>
    <scope>NUCLEOTIDE SEQUENCE [LARGE SCALE GENOMIC DNA]</scope>
    <source>
        <strain evidence="3">ATCC 43914 / DSM 3382 / HRM2</strain>
    </source>
</reference>
<keyword evidence="1" id="KW-0472">Membrane</keyword>
<feature type="transmembrane region" description="Helical" evidence="1">
    <location>
        <begin position="21"/>
        <end position="43"/>
    </location>
</feature>
<name>C0QBW7_DESAH</name>
<gene>
    <name evidence="2" type="ordered locus">HRM2_18780</name>
</gene>
<dbReference type="InterPro" id="IPR052894">
    <property type="entry name" value="AsmA-related"/>
</dbReference>
<dbReference type="KEGG" id="dat:HRM2_18780"/>
<protein>
    <submittedName>
        <fullName evidence="2">Uncharacterized protein</fullName>
    </submittedName>
</protein>
<keyword evidence="1" id="KW-1133">Transmembrane helix</keyword>
<dbReference type="PANTHER" id="PTHR30441:SF8">
    <property type="entry name" value="DUF748 DOMAIN-CONTAINING PROTEIN"/>
    <property type="match status" value="1"/>
</dbReference>
<dbReference type="GO" id="GO:0090313">
    <property type="term" value="P:regulation of protein targeting to membrane"/>
    <property type="evidence" value="ECO:0007669"/>
    <property type="project" value="TreeGrafter"/>
</dbReference>
<dbReference type="EMBL" id="CP001087">
    <property type="protein sequence ID" value="ACN14979.1"/>
    <property type="molecule type" value="Genomic_DNA"/>
</dbReference>
<evidence type="ECO:0000256" key="1">
    <source>
        <dbReference type="SAM" id="Phobius"/>
    </source>
</evidence>
<dbReference type="GO" id="GO:0005886">
    <property type="term" value="C:plasma membrane"/>
    <property type="evidence" value="ECO:0007669"/>
    <property type="project" value="TreeGrafter"/>
</dbReference>
<dbReference type="PANTHER" id="PTHR30441">
    <property type="entry name" value="DUF748 DOMAIN-CONTAINING PROTEIN"/>
    <property type="match status" value="1"/>
</dbReference>
<dbReference type="STRING" id="177437.HRM2_18780"/>
<organism evidence="2 3">
    <name type="scientific">Desulforapulum autotrophicum (strain ATCC 43914 / DSM 3382 / VKM B-1955 / HRM2)</name>
    <name type="common">Desulfobacterium autotrophicum</name>
    <dbReference type="NCBI Taxonomy" id="177437"/>
    <lineage>
        <taxon>Bacteria</taxon>
        <taxon>Pseudomonadati</taxon>
        <taxon>Thermodesulfobacteriota</taxon>
        <taxon>Desulfobacteria</taxon>
        <taxon>Desulfobacterales</taxon>
        <taxon>Desulfobacteraceae</taxon>
        <taxon>Desulforapulum</taxon>
    </lineage>
</organism>
<accession>C0QBW7</accession>
<keyword evidence="3" id="KW-1185">Reference proteome</keyword>